<accession>A0A9J6GJX5</accession>
<protein>
    <submittedName>
        <fullName evidence="2">Uncharacterized protein</fullName>
    </submittedName>
</protein>
<gene>
    <name evidence="2" type="ORF">HPB48_011178</name>
</gene>
<evidence type="ECO:0000313" key="2">
    <source>
        <dbReference type="EMBL" id="KAH9378774.1"/>
    </source>
</evidence>
<feature type="compositionally biased region" description="Polar residues" evidence="1">
    <location>
        <begin position="131"/>
        <end position="141"/>
    </location>
</feature>
<dbReference type="AlphaFoldDB" id="A0A9J6GJX5"/>
<evidence type="ECO:0000256" key="1">
    <source>
        <dbReference type="SAM" id="MobiDB-lite"/>
    </source>
</evidence>
<feature type="region of interest" description="Disordered" evidence="1">
    <location>
        <begin position="25"/>
        <end position="77"/>
    </location>
</feature>
<dbReference type="Proteomes" id="UP000821853">
    <property type="component" value="Unassembled WGS sequence"/>
</dbReference>
<sequence length="187" mass="19921">MFSLLVAQYHEFAAFNYSVAFARPSCSDRDQDHGDPPRTTPAPRIEYRRQGSAANPNQQFGASPGRRTAGGQPPAADELSDALRVICPALAKPRPPTTTGMEVVEVEGEDISPEDFHNDAGWLSCHKQRRQSTYSTLSSTARRPGTGCSGAATSTPVSGNSPRSRLPGALQATAVTERGHQNSSPTA</sequence>
<name>A0A9J6GJX5_HAELO</name>
<keyword evidence="3" id="KW-1185">Reference proteome</keyword>
<evidence type="ECO:0000313" key="3">
    <source>
        <dbReference type="Proteomes" id="UP000821853"/>
    </source>
</evidence>
<comment type="caution">
    <text evidence="2">The sequence shown here is derived from an EMBL/GenBank/DDBJ whole genome shotgun (WGS) entry which is preliminary data.</text>
</comment>
<feature type="compositionally biased region" description="Basic and acidic residues" evidence="1">
    <location>
        <begin position="26"/>
        <end position="36"/>
    </location>
</feature>
<proteinExistence type="predicted"/>
<feature type="region of interest" description="Disordered" evidence="1">
    <location>
        <begin position="128"/>
        <end position="187"/>
    </location>
</feature>
<feature type="compositionally biased region" description="Polar residues" evidence="1">
    <location>
        <begin position="52"/>
        <end position="61"/>
    </location>
</feature>
<feature type="compositionally biased region" description="Polar residues" evidence="1">
    <location>
        <begin position="151"/>
        <end position="163"/>
    </location>
</feature>
<organism evidence="2 3">
    <name type="scientific">Haemaphysalis longicornis</name>
    <name type="common">Bush tick</name>
    <dbReference type="NCBI Taxonomy" id="44386"/>
    <lineage>
        <taxon>Eukaryota</taxon>
        <taxon>Metazoa</taxon>
        <taxon>Ecdysozoa</taxon>
        <taxon>Arthropoda</taxon>
        <taxon>Chelicerata</taxon>
        <taxon>Arachnida</taxon>
        <taxon>Acari</taxon>
        <taxon>Parasitiformes</taxon>
        <taxon>Ixodida</taxon>
        <taxon>Ixodoidea</taxon>
        <taxon>Ixodidae</taxon>
        <taxon>Haemaphysalinae</taxon>
        <taxon>Haemaphysalis</taxon>
    </lineage>
</organism>
<reference evidence="2 3" key="1">
    <citation type="journal article" date="2020" name="Cell">
        <title>Large-Scale Comparative Analyses of Tick Genomes Elucidate Their Genetic Diversity and Vector Capacities.</title>
        <authorList>
            <consortium name="Tick Genome and Microbiome Consortium (TIGMIC)"/>
            <person name="Jia N."/>
            <person name="Wang J."/>
            <person name="Shi W."/>
            <person name="Du L."/>
            <person name="Sun Y."/>
            <person name="Zhan W."/>
            <person name="Jiang J.F."/>
            <person name="Wang Q."/>
            <person name="Zhang B."/>
            <person name="Ji P."/>
            <person name="Bell-Sakyi L."/>
            <person name="Cui X.M."/>
            <person name="Yuan T.T."/>
            <person name="Jiang B.G."/>
            <person name="Yang W.F."/>
            <person name="Lam T.T."/>
            <person name="Chang Q.C."/>
            <person name="Ding S.J."/>
            <person name="Wang X.J."/>
            <person name="Zhu J.G."/>
            <person name="Ruan X.D."/>
            <person name="Zhao L."/>
            <person name="Wei J.T."/>
            <person name="Ye R.Z."/>
            <person name="Que T.C."/>
            <person name="Du C.H."/>
            <person name="Zhou Y.H."/>
            <person name="Cheng J.X."/>
            <person name="Dai P.F."/>
            <person name="Guo W.B."/>
            <person name="Han X.H."/>
            <person name="Huang E.J."/>
            <person name="Li L.F."/>
            <person name="Wei W."/>
            <person name="Gao Y.C."/>
            <person name="Liu J.Z."/>
            <person name="Shao H.Z."/>
            <person name="Wang X."/>
            <person name="Wang C.C."/>
            <person name="Yang T.C."/>
            <person name="Huo Q.B."/>
            <person name="Li W."/>
            <person name="Chen H.Y."/>
            <person name="Chen S.E."/>
            <person name="Zhou L.G."/>
            <person name="Ni X.B."/>
            <person name="Tian J.H."/>
            <person name="Sheng Y."/>
            <person name="Liu T."/>
            <person name="Pan Y.S."/>
            <person name="Xia L.Y."/>
            <person name="Li J."/>
            <person name="Zhao F."/>
            <person name="Cao W.C."/>
        </authorList>
    </citation>
    <scope>NUCLEOTIDE SEQUENCE [LARGE SCALE GENOMIC DNA]</scope>
    <source>
        <strain evidence="2">HaeL-2018</strain>
    </source>
</reference>
<dbReference type="EMBL" id="JABSTR010000009">
    <property type="protein sequence ID" value="KAH9378774.1"/>
    <property type="molecule type" value="Genomic_DNA"/>
</dbReference>
<dbReference type="VEuPathDB" id="VectorBase:HLOH_065542"/>